<feature type="compositionally biased region" description="Polar residues" evidence="2">
    <location>
        <begin position="186"/>
        <end position="204"/>
    </location>
</feature>
<dbReference type="Proteomes" id="UP000078561">
    <property type="component" value="Unassembled WGS sequence"/>
</dbReference>
<accession>A0A163TGV4</accession>
<feature type="compositionally biased region" description="Polar residues" evidence="2">
    <location>
        <begin position="252"/>
        <end position="275"/>
    </location>
</feature>
<evidence type="ECO:0000256" key="2">
    <source>
        <dbReference type="SAM" id="MobiDB-lite"/>
    </source>
</evidence>
<dbReference type="PANTHER" id="PTHR46430">
    <property type="entry name" value="PROTEIN SKT5-RELATED"/>
    <property type="match status" value="1"/>
</dbReference>
<feature type="compositionally biased region" description="Acidic residues" evidence="2">
    <location>
        <begin position="68"/>
        <end position="80"/>
    </location>
</feature>
<feature type="region of interest" description="Disordered" evidence="2">
    <location>
        <begin position="67"/>
        <end position="138"/>
    </location>
</feature>
<gene>
    <name evidence="3" type="primary">ABSGL_10548.1 scaffold 12026</name>
</gene>
<dbReference type="STRING" id="4829.A0A163TGV4"/>
<dbReference type="SMART" id="SM00671">
    <property type="entry name" value="SEL1"/>
    <property type="match status" value="6"/>
</dbReference>
<sequence length="918" mass="100790">MSSSLLAQYTRQSATPHQLQQNHHHQAPIMPVKRMVTVENVPFRPQPSSASITKLAPVEAHVFQLSLDDSDEGSDPEDNDTPPRRTLPPTPSYFSHGGLEPIAEQSDIPPSPHPEEEDDEDSSSSHRPTTPSTINEQQQDRFHAIIERLLEDQFGPAPDSITPTTPIKAIKTNTSPPHDEAAANLNKPSSTSAEIIEPTNSTSSKDWRFSKSQDAATETTTDDSRTDEQAILAAALNVPTSRPHQLLSIDTTPSPVASVRGSMTPSAPQHLSPQHLSPHYDTGSIRSSSASSINSPITINNTHHSWSSQYRPMQPFHSLRRRSSKEEMALYNNSDAMSEVTSSVGSSSRGGRLHPPRANRGGPTFTSYKSCNDLFVVRHALESKPPPTVTGDSNGNHSLRPSASYATLATNSIHSSMFQEPYQAHPPPSLAYRRHSDQSSITSRTCPCPPRQDHHHEPGCRFAVTSRHSLGPPPPLDHRLSTLSLNQPSNTSSISFTSNGLQEPSLRQNPSMISLQHHLPPPPPTATTSTTPSSKLSIASFSLTHDKDAIKTYRRMANKTNNKDVQMTYCKYLLQVATLYQGKGGQPHRTPEATKTHRRLQEEAEYWIEKLAAAGYPEALYIKGMWHSTNDHACVGLSYQETNHEKAFKCLRAAAKHGWVDASYQVARYWKDRGDYKKTLVHYKAAAHQGHVLANYKMAKILLRGQLGQKVNIKQGLEYLKSAADDTSSNDSAQAAYDLSCIYSDDIEALGMERDCLASRKNVAMAMHYLVKAQRSGLVGATYQLGKVYELGLLDQPQDLAGAFAYYSHAAEHGHGLAMLAMARFYLQGAVVPGNPAVAFKWCQRSASQGLAEAEFMLGTYYESGIGVDADYPRALEYFGMAASKGYVPAAERLNLPEKTKIKAIKPVASSSVDCLIM</sequence>
<evidence type="ECO:0008006" key="5">
    <source>
        <dbReference type="Google" id="ProtNLM"/>
    </source>
</evidence>
<dbReference type="InParanoid" id="A0A163TGV4"/>
<dbReference type="InterPro" id="IPR011990">
    <property type="entry name" value="TPR-like_helical_dom_sf"/>
</dbReference>
<dbReference type="Pfam" id="PF08238">
    <property type="entry name" value="Sel1"/>
    <property type="match status" value="6"/>
</dbReference>
<reference evidence="3" key="1">
    <citation type="submission" date="2016-04" db="EMBL/GenBank/DDBJ databases">
        <authorList>
            <person name="Evans L.H."/>
            <person name="Alamgir A."/>
            <person name="Owens N."/>
            <person name="Weber N.D."/>
            <person name="Virtaneva K."/>
            <person name="Barbian K."/>
            <person name="Babar A."/>
            <person name="Rosenke K."/>
        </authorList>
    </citation>
    <scope>NUCLEOTIDE SEQUENCE [LARGE SCALE GENOMIC DNA]</scope>
    <source>
        <strain evidence="3">CBS 101.48</strain>
    </source>
</reference>
<dbReference type="SUPFAM" id="SSF81901">
    <property type="entry name" value="HCP-like"/>
    <property type="match status" value="2"/>
</dbReference>
<feature type="compositionally biased region" description="Low complexity" evidence="2">
    <location>
        <begin position="161"/>
        <end position="174"/>
    </location>
</feature>
<dbReference type="Gene3D" id="1.25.40.10">
    <property type="entry name" value="Tetratricopeptide repeat domain"/>
    <property type="match status" value="2"/>
</dbReference>
<keyword evidence="1" id="KW-0677">Repeat</keyword>
<evidence type="ECO:0000256" key="1">
    <source>
        <dbReference type="ARBA" id="ARBA00022737"/>
    </source>
</evidence>
<proteinExistence type="predicted"/>
<feature type="compositionally biased region" description="Polar residues" evidence="2">
    <location>
        <begin position="1"/>
        <end position="21"/>
    </location>
</feature>
<dbReference type="PANTHER" id="PTHR46430:SF1">
    <property type="entry name" value="CHITIN SYNTHASE REGULATOR SKT5-RELATED"/>
    <property type="match status" value="1"/>
</dbReference>
<feature type="region of interest" description="Disordered" evidence="2">
    <location>
        <begin position="153"/>
        <end position="226"/>
    </location>
</feature>
<dbReference type="OMA" id="CEMGNEE"/>
<feature type="region of interest" description="Disordered" evidence="2">
    <location>
        <begin position="1"/>
        <end position="25"/>
    </location>
</feature>
<feature type="region of interest" description="Disordered" evidence="2">
    <location>
        <begin position="335"/>
        <end position="365"/>
    </location>
</feature>
<evidence type="ECO:0000313" key="3">
    <source>
        <dbReference type="EMBL" id="SAM04682.1"/>
    </source>
</evidence>
<name>A0A163TGV4_ABSGL</name>
<dbReference type="OrthoDB" id="272077at2759"/>
<feature type="region of interest" description="Disordered" evidence="2">
    <location>
        <begin position="252"/>
        <end position="291"/>
    </location>
</feature>
<organism evidence="3">
    <name type="scientific">Absidia glauca</name>
    <name type="common">Pin mould</name>
    <dbReference type="NCBI Taxonomy" id="4829"/>
    <lineage>
        <taxon>Eukaryota</taxon>
        <taxon>Fungi</taxon>
        <taxon>Fungi incertae sedis</taxon>
        <taxon>Mucoromycota</taxon>
        <taxon>Mucoromycotina</taxon>
        <taxon>Mucoromycetes</taxon>
        <taxon>Mucorales</taxon>
        <taxon>Cunninghamellaceae</taxon>
        <taxon>Absidia</taxon>
    </lineage>
</organism>
<dbReference type="InterPro" id="IPR051726">
    <property type="entry name" value="Chitin_Synth_Reg"/>
</dbReference>
<feature type="region of interest" description="Disordered" evidence="2">
    <location>
        <begin position="419"/>
        <end position="534"/>
    </location>
</feature>
<protein>
    <recommendedName>
        <fullName evidence="5">HCP-like protein</fullName>
    </recommendedName>
</protein>
<dbReference type="EMBL" id="LT554414">
    <property type="protein sequence ID" value="SAM04682.1"/>
    <property type="molecule type" value="Genomic_DNA"/>
</dbReference>
<feature type="compositionally biased region" description="Polar residues" evidence="2">
    <location>
        <begin position="481"/>
        <end position="514"/>
    </location>
</feature>
<keyword evidence="4" id="KW-1185">Reference proteome</keyword>
<dbReference type="AlphaFoldDB" id="A0A163TGV4"/>
<dbReference type="InterPro" id="IPR006597">
    <property type="entry name" value="Sel1-like"/>
</dbReference>
<evidence type="ECO:0000313" key="4">
    <source>
        <dbReference type="Proteomes" id="UP000078561"/>
    </source>
</evidence>